<dbReference type="Proteomes" id="UP000177575">
    <property type="component" value="Unassembled WGS sequence"/>
</dbReference>
<dbReference type="PANTHER" id="PTHR35788:SF1">
    <property type="entry name" value="EXPORTED PROTEIN"/>
    <property type="match status" value="1"/>
</dbReference>
<feature type="compositionally biased region" description="Low complexity" evidence="1">
    <location>
        <begin position="649"/>
        <end position="659"/>
    </location>
</feature>
<feature type="domain" description="YoaR-like putative peptidoglycan binding" evidence="2">
    <location>
        <begin position="142"/>
        <end position="245"/>
    </location>
</feature>
<feature type="domain" description="YoaR-like putative peptidoglycan binding" evidence="2">
    <location>
        <begin position="308"/>
        <end position="366"/>
    </location>
</feature>
<dbReference type="Pfam" id="PF12229">
    <property type="entry name" value="PG_binding_4"/>
    <property type="match status" value="2"/>
</dbReference>
<organism evidence="3 4">
    <name type="scientific">Candidatus Veblenbacteria bacterium RIFOXYB1_FULL_43_13</name>
    <dbReference type="NCBI Taxonomy" id="1802426"/>
    <lineage>
        <taxon>Bacteria</taxon>
        <taxon>Candidatus Vebleniibacteriota</taxon>
    </lineage>
</organism>
<dbReference type="InterPro" id="IPR007391">
    <property type="entry name" value="Vancomycin_resist_VanW"/>
</dbReference>
<dbReference type="InterPro" id="IPR022029">
    <property type="entry name" value="YoaR-like_PG-bd"/>
</dbReference>
<reference evidence="3 4" key="1">
    <citation type="journal article" date="2016" name="Nat. Commun.">
        <title>Thousands of microbial genomes shed light on interconnected biogeochemical processes in an aquifer system.</title>
        <authorList>
            <person name="Anantharaman K."/>
            <person name="Brown C.T."/>
            <person name="Hug L.A."/>
            <person name="Sharon I."/>
            <person name="Castelle C.J."/>
            <person name="Probst A.J."/>
            <person name="Thomas B.C."/>
            <person name="Singh A."/>
            <person name="Wilkins M.J."/>
            <person name="Karaoz U."/>
            <person name="Brodie E.L."/>
            <person name="Williams K.H."/>
            <person name="Hubbard S.S."/>
            <person name="Banfield J.F."/>
        </authorList>
    </citation>
    <scope>NUCLEOTIDE SEQUENCE [LARGE SCALE GENOMIC DNA]</scope>
</reference>
<evidence type="ECO:0000256" key="1">
    <source>
        <dbReference type="SAM" id="MobiDB-lite"/>
    </source>
</evidence>
<dbReference type="EMBL" id="MHTC01000049">
    <property type="protein sequence ID" value="OHA54440.1"/>
    <property type="molecule type" value="Genomic_DNA"/>
</dbReference>
<sequence>MAVTKKIAATSQKVARPKSSVVPIPVFEPVATIAPVKPTPVVFKLPYWPVLASLGGVILLIAGSLAFYQVAFAGKIYPGVSVGSISLGGKTQAEAEALLTEAWNEFTKTGVTIKFGDSSTTLTSLVTSPADPDLTYELLRFNPAQAASQAYNLGRQGGWHNDLFEPIVISLTNNLVAKISVQVELDRVLQYMRDSFPELEQIPQPARLVVDLAGNISVQAETSGVIIEAADLESNLKQRLVNLSQEPVELKLKIITPTLNQTLVASLLPQARTLLKDNKLIFAYNDETWEVEPVVWHQWLGVKMSEQNSQAELALLPELANEFFNPIEQSVDQPARDAKFEIRDGRVTLFQGSWQGRQIDRQATIDKAFIYVKEDNFTPVELVVAITESNITTAETNELGISEIIGVGRSNFKGSPANRRHNIKVGADALNGLLIKPGEEFSLLKALLPVDATTGYLPELVIKGNKTIPEYGGGLCQIGTTIFRAALASGLPITARRNHSYRVVYYEPAGTDATIYDPAPDFKFVNDTGNTILIQTRIEGDDLYFEFWGRPDGRKVMQTKPRVFNITAPPPTKIIETEDLEPGVKKCTEKPHSGADTEFTYTVTYDDGETKTEVFKSHYIPWQEVCLLGVPKGTLTPPEIEQPNPDAPPTTEATDPAST</sequence>
<dbReference type="Pfam" id="PF04294">
    <property type="entry name" value="VanW"/>
    <property type="match status" value="1"/>
</dbReference>
<accession>A0A1G2Q1J3</accession>
<comment type="caution">
    <text evidence="3">The sequence shown here is derived from an EMBL/GenBank/DDBJ whole genome shotgun (WGS) entry which is preliminary data.</text>
</comment>
<dbReference type="AlphaFoldDB" id="A0A1G2Q1J3"/>
<feature type="region of interest" description="Disordered" evidence="1">
    <location>
        <begin position="633"/>
        <end position="659"/>
    </location>
</feature>
<gene>
    <name evidence="3" type="ORF">A2388_03100</name>
</gene>
<proteinExistence type="predicted"/>
<evidence type="ECO:0000259" key="2">
    <source>
        <dbReference type="Pfam" id="PF12229"/>
    </source>
</evidence>
<name>A0A1G2Q1J3_9BACT</name>
<dbReference type="PANTHER" id="PTHR35788">
    <property type="entry name" value="EXPORTED PROTEIN-RELATED"/>
    <property type="match status" value="1"/>
</dbReference>
<evidence type="ECO:0000313" key="3">
    <source>
        <dbReference type="EMBL" id="OHA54440.1"/>
    </source>
</evidence>
<dbReference type="InterPro" id="IPR052913">
    <property type="entry name" value="Glycopeptide_resist_protein"/>
</dbReference>
<evidence type="ECO:0000313" key="4">
    <source>
        <dbReference type="Proteomes" id="UP000177575"/>
    </source>
</evidence>
<protein>
    <recommendedName>
        <fullName evidence="2">YoaR-like putative peptidoglycan binding domain-containing protein</fullName>
    </recommendedName>
</protein>